<keyword evidence="4" id="KW-0507">mRNA processing</keyword>
<dbReference type="EMBL" id="CAJGYM010000001">
    <property type="protein sequence ID" value="CAD6184580.1"/>
    <property type="molecule type" value="Genomic_DNA"/>
</dbReference>
<dbReference type="InterPro" id="IPR015172">
    <property type="entry name" value="MIF4G-like_typ-1"/>
</dbReference>
<dbReference type="Proteomes" id="UP000835052">
    <property type="component" value="Unassembled WGS sequence"/>
</dbReference>
<evidence type="ECO:0000256" key="2">
    <source>
        <dbReference type="ARBA" id="ARBA00007413"/>
    </source>
</evidence>
<dbReference type="GO" id="GO:0006406">
    <property type="term" value="P:mRNA export from nucleus"/>
    <property type="evidence" value="ECO:0007669"/>
    <property type="project" value="InterPro"/>
</dbReference>
<evidence type="ECO:0000256" key="12">
    <source>
        <dbReference type="SAM" id="MobiDB-lite"/>
    </source>
</evidence>
<evidence type="ECO:0000256" key="3">
    <source>
        <dbReference type="ARBA" id="ARBA00019879"/>
    </source>
</evidence>
<comment type="similarity">
    <text evidence="2">Belongs to the NCBP1 family.</text>
</comment>
<dbReference type="GO" id="GO:0031053">
    <property type="term" value="P:primary miRNA processing"/>
    <property type="evidence" value="ECO:0007669"/>
    <property type="project" value="UniProtKB-ARBA"/>
</dbReference>
<gene>
    <name evidence="14" type="ORF">CAUJ_LOCUS499</name>
</gene>
<dbReference type="GO" id="GO:0008380">
    <property type="term" value="P:RNA splicing"/>
    <property type="evidence" value="ECO:0007669"/>
    <property type="project" value="UniProtKB-KW"/>
</dbReference>
<dbReference type="PANTHER" id="PTHR12412">
    <property type="entry name" value="CAP BINDING PROTEIN"/>
    <property type="match status" value="1"/>
</dbReference>
<feature type="domain" description="MIF4G" evidence="13">
    <location>
        <begin position="31"/>
        <end position="245"/>
    </location>
</feature>
<dbReference type="Gene3D" id="1.25.40.180">
    <property type="match status" value="3"/>
</dbReference>
<dbReference type="InterPro" id="IPR027159">
    <property type="entry name" value="CBP80"/>
</dbReference>
<dbReference type="InterPro" id="IPR016024">
    <property type="entry name" value="ARM-type_fold"/>
</dbReference>
<dbReference type="GO" id="GO:0003729">
    <property type="term" value="F:mRNA binding"/>
    <property type="evidence" value="ECO:0007669"/>
    <property type="project" value="TreeGrafter"/>
</dbReference>
<evidence type="ECO:0000313" key="14">
    <source>
        <dbReference type="EMBL" id="CAD6184580.1"/>
    </source>
</evidence>
<dbReference type="OrthoDB" id="10252707at2759"/>
<reference evidence="14" key="1">
    <citation type="submission" date="2020-10" db="EMBL/GenBank/DDBJ databases">
        <authorList>
            <person name="Kikuchi T."/>
        </authorList>
    </citation>
    <scope>NUCLEOTIDE SEQUENCE</scope>
    <source>
        <strain evidence="14">NKZ352</strain>
    </source>
</reference>
<dbReference type="SMART" id="SM00543">
    <property type="entry name" value="MIF4G"/>
    <property type="match status" value="1"/>
</dbReference>
<name>A0A8S1GS70_9PELO</name>
<evidence type="ECO:0000256" key="6">
    <source>
        <dbReference type="ARBA" id="ARBA00023158"/>
    </source>
</evidence>
<comment type="subunit">
    <text evidence="11">Component of the nuclear cap-binding complex (CBC), a heterodimer composed of ncbp-1 and ncbp-1 that interacts with m7GpppG-capped RNA.</text>
</comment>
<dbReference type="GO" id="GO:0005634">
    <property type="term" value="C:nucleus"/>
    <property type="evidence" value="ECO:0007669"/>
    <property type="project" value="UniProtKB-SubCell"/>
</dbReference>
<comment type="subcellular location">
    <subcellularLocation>
        <location evidence="1">Nucleus</location>
    </subcellularLocation>
</comment>
<keyword evidence="8" id="KW-0539">Nucleus</keyword>
<evidence type="ECO:0000256" key="1">
    <source>
        <dbReference type="ARBA" id="ARBA00004123"/>
    </source>
</evidence>
<keyword evidence="6" id="KW-0943">RNA-mediated gene silencing</keyword>
<dbReference type="GO" id="GO:0006370">
    <property type="term" value="P:7-methylguanosine mRNA capping"/>
    <property type="evidence" value="ECO:0007669"/>
    <property type="project" value="UniProtKB-KW"/>
</dbReference>
<dbReference type="Pfam" id="PF09090">
    <property type="entry name" value="MIF4G_like_2"/>
    <property type="match status" value="1"/>
</dbReference>
<dbReference type="GO" id="GO:0005846">
    <property type="term" value="C:nuclear cap binding complex"/>
    <property type="evidence" value="ECO:0007669"/>
    <property type="project" value="InterPro"/>
</dbReference>
<accession>A0A8S1GS70</accession>
<comment type="caution">
    <text evidence="14">The sequence shown here is derived from an EMBL/GenBank/DDBJ whole genome shotgun (WGS) entry which is preliminary data.</text>
</comment>
<evidence type="ECO:0000256" key="11">
    <source>
        <dbReference type="ARBA" id="ARBA00062747"/>
    </source>
</evidence>
<sequence length="796" mass="92946">MNTLRRRRVSGEEEEVVTKRRRGIPLITEVERKLQDIIGRVGDKGKNSSIESNLEGLCNLLQDDLDKYRTNIIDILVGCVIYLPEKVTVYSTLVGLLNAKNFNFGGDVVEKVIAQQQEILDAENYEQAMNIALFLCDLGNCRVLTLQSIGEYLESFVSAAFEEDVPQVRTDWFIYTVLHCLPWIGAELKDKANEQLENIFEGVGKYLEARKRDHIQILQVWLGGGSPHEQEDYLDCLWAQIGVLQKADWKEKHIPRHYIGFDAVLQDALQHNLPSFSAPSHKPSSKYPFPYVVFRLFDYADCPEDSSVLPGAHSIERFLIEEELTWIIRKNQFNRKNCARELLEYAHEFPSVAMGYMIFEVIFGHLFRLPHSPQPAVFYGALLLELCRLQASTYPQILVQSVELLYQRADTMQPSCVDRFVDWFSFHLSNFQFRYSWADWKDCLEKETWSGCLIFSREVLEKCRRLGTFEKITQAVPAEFAKVLPPRPNIRYMLDDEAEAGYERAQTFSQMFQERQPAEAFTAELKTDEETGYNIEEFGIFFSVMLKMASKTYSHNFAALSKYQNTLKTICDFSERFQEKLLDTLYDCWKTNQQMMMILIDKLLKMQVLDCGMVINWLFDEQMRHEQDRQWLFEVLNMALEKLSSHVVTIEKDYKALKERVEAAEIQRNKREEGIDGVPAADEEEMDDESRAKDIEDLEIQRDKFESLADFQKSLFFDVFQKFTTQLTDLKVNNEAEGIEFHTPAYNWLRGRFQQVFIWHNDVVWKFTESLSEELFTDDTDAHVNEVFRQFLSLKL</sequence>
<evidence type="ECO:0000256" key="10">
    <source>
        <dbReference type="ARBA" id="ARBA00056386"/>
    </source>
</evidence>
<evidence type="ECO:0000256" key="5">
    <source>
        <dbReference type="ARBA" id="ARBA00023042"/>
    </source>
</evidence>
<feature type="region of interest" description="Disordered" evidence="12">
    <location>
        <begin position="672"/>
        <end position="693"/>
    </location>
</feature>
<keyword evidence="7" id="KW-0508">mRNA splicing</keyword>
<dbReference type="Pfam" id="PF02854">
    <property type="entry name" value="MIF4G"/>
    <property type="match status" value="1"/>
</dbReference>
<comment type="function">
    <text evidence="10">Component of the cap-binding complex (CBC), which binds cotranscriptionally to the 5'-cap of pre-mRNAs and is involved in various processes such as pre-mRNA splicing and RNA-mediated gene silencing (RNAi). The CBC complex is involved in miRNA-mediated RNA interference and is required for primary microRNAs (miRNAs) processing. In the CBC complex, ncbp-1 does not bind directly capped RNAs (m7GpppG-capped RNA) but is required to stabilize the movement of the N-terminal loop of ncbp-2 and lock the CBC into a high affinity cap-binding state with the cap structure.</text>
</comment>
<organism evidence="14 15">
    <name type="scientific">Caenorhabditis auriculariae</name>
    <dbReference type="NCBI Taxonomy" id="2777116"/>
    <lineage>
        <taxon>Eukaryota</taxon>
        <taxon>Metazoa</taxon>
        <taxon>Ecdysozoa</taxon>
        <taxon>Nematoda</taxon>
        <taxon>Chromadorea</taxon>
        <taxon>Rhabditida</taxon>
        <taxon>Rhabditina</taxon>
        <taxon>Rhabditomorpha</taxon>
        <taxon>Rhabditoidea</taxon>
        <taxon>Rhabditidae</taxon>
        <taxon>Peloderinae</taxon>
        <taxon>Caenorhabditis</taxon>
    </lineage>
</organism>
<evidence type="ECO:0000256" key="4">
    <source>
        <dbReference type="ARBA" id="ARBA00022664"/>
    </source>
</evidence>
<proteinExistence type="inferred from homology"/>
<dbReference type="GO" id="GO:0000184">
    <property type="term" value="P:nuclear-transcribed mRNA catabolic process, nonsense-mediated decay"/>
    <property type="evidence" value="ECO:0007669"/>
    <property type="project" value="TreeGrafter"/>
</dbReference>
<keyword evidence="15" id="KW-1185">Reference proteome</keyword>
<protein>
    <recommendedName>
        <fullName evidence="3">Nuclear cap-binding protein subunit 1</fullName>
    </recommendedName>
    <alternativeName>
        <fullName evidence="9">80 kDa nuclear cap-binding protein</fullName>
    </alternativeName>
</protein>
<dbReference type="AlphaFoldDB" id="A0A8S1GS70"/>
<dbReference type="PANTHER" id="PTHR12412:SF2">
    <property type="entry name" value="NUCLEAR CAP-BINDING PROTEIN SUBUNIT 1"/>
    <property type="match status" value="1"/>
</dbReference>
<evidence type="ECO:0000313" key="15">
    <source>
        <dbReference type="Proteomes" id="UP000835052"/>
    </source>
</evidence>
<dbReference type="FunFam" id="1.25.40.180:FF:000041">
    <property type="entry name" value="Nuclear cap-binding protein subunit 1"/>
    <property type="match status" value="1"/>
</dbReference>
<dbReference type="InterPro" id="IPR015174">
    <property type="entry name" value="MIF4G-like_typ-2"/>
</dbReference>
<keyword evidence="5" id="KW-0506">mRNA capping</keyword>
<evidence type="ECO:0000256" key="9">
    <source>
        <dbReference type="ARBA" id="ARBA00030965"/>
    </source>
</evidence>
<evidence type="ECO:0000256" key="7">
    <source>
        <dbReference type="ARBA" id="ARBA00023187"/>
    </source>
</evidence>
<dbReference type="SUPFAM" id="SSF48371">
    <property type="entry name" value="ARM repeat"/>
    <property type="match status" value="3"/>
</dbReference>
<dbReference type="GO" id="GO:0000339">
    <property type="term" value="F:RNA cap binding"/>
    <property type="evidence" value="ECO:0007669"/>
    <property type="project" value="InterPro"/>
</dbReference>
<evidence type="ECO:0000256" key="8">
    <source>
        <dbReference type="ARBA" id="ARBA00023242"/>
    </source>
</evidence>
<dbReference type="InterPro" id="IPR003890">
    <property type="entry name" value="MIF4G-like_typ-3"/>
</dbReference>
<evidence type="ECO:0000259" key="13">
    <source>
        <dbReference type="SMART" id="SM00543"/>
    </source>
</evidence>
<dbReference type="FunFam" id="1.25.40.180:FF:000010">
    <property type="entry name" value="Nuclear cap-binding protein subunit 1"/>
    <property type="match status" value="1"/>
</dbReference>
<dbReference type="Pfam" id="PF09088">
    <property type="entry name" value="MIF4G_like"/>
    <property type="match status" value="1"/>
</dbReference>